<dbReference type="Pfam" id="PF09814">
    <property type="entry name" value="HECT_2"/>
    <property type="match status" value="1"/>
</dbReference>
<proteinExistence type="predicted"/>
<comment type="caution">
    <text evidence="1">The sequence shown here is derived from an EMBL/GenBank/DDBJ whole genome shotgun (WGS) entry which is preliminary data.</text>
</comment>
<dbReference type="AlphaFoldDB" id="A7AVF8"/>
<name>A7AVF8_BABBO</name>
<dbReference type="KEGG" id="bbo:BBOV_IV001870"/>
<reference evidence="2" key="3">
    <citation type="journal article" date="2021" name="Int. J. Parasitol.">
        <title>Comparative analysis of gene expression between Babesia bovis blood stages and kinetes allowed by improved genome annotation.</title>
        <authorList>
            <person name="Ueti M.W."/>
            <person name="Johnson W.C."/>
            <person name="Kappmeyer L.S."/>
            <person name="Herndon D.R."/>
            <person name="Mousel M.R."/>
            <person name="Reif K.E."/>
            <person name="Taus N.S."/>
            <person name="Ifeonu O.O."/>
            <person name="Silva J.C."/>
            <person name="Suarez C.E."/>
            <person name="Brayton K.A."/>
        </authorList>
    </citation>
    <scope>NUCLEOTIDE SEQUENCE [LARGE SCALE GENOMIC DNA]</scope>
</reference>
<reference evidence="2" key="2">
    <citation type="journal article" date="2020" name="Data Brief">
        <title>Transcriptome dataset of Babesia bovis life stages within vertebrate and invertebrate hosts.</title>
        <authorList>
            <person name="Ueti M.W."/>
            <person name="Johnson W.C."/>
            <person name="Kappmeyer L.S."/>
            <person name="Herndon D.R."/>
            <person name="Mousel M.R."/>
            <person name="Reif K.E."/>
            <person name="Taus N.S."/>
            <person name="Ifeonu O.O."/>
            <person name="Silva J.C."/>
            <person name="Suarez C.E."/>
            <person name="Brayton K.A."/>
        </authorList>
    </citation>
    <scope>NUCLEOTIDE SEQUENCE [LARGE SCALE GENOMIC DNA]</scope>
</reference>
<evidence type="ECO:0000313" key="1">
    <source>
        <dbReference type="EMBL" id="EDO05784.1"/>
    </source>
</evidence>
<accession>A7AVF8</accession>
<reference evidence="1 2" key="1">
    <citation type="journal article" date="2007" name="PLoS Pathog.">
        <title>Genome sequence of Babesia bovis and comparative analysis of apicomplexan hemoprotozoa.</title>
        <authorList>
            <person name="Brayton K.A."/>
            <person name="Lau A.O.T."/>
            <person name="Herndon D.R."/>
            <person name="Hannick L."/>
            <person name="Kappmeyer L.S."/>
            <person name="Berens S.J."/>
            <person name="Bidwell S.L."/>
            <person name="Brown W.C."/>
            <person name="Crabtree J."/>
            <person name="Fadrosh D."/>
            <person name="Feldblum T."/>
            <person name="Forberger H.A."/>
            <person name="Haas B.J."/>
            <person name="Howell J.M."/>
            <person name="Khouri H."/>
            <person name="Koo H."/>
            <person name="Mann D.J."/>
            <person name="Norimine J."/>
            <person name="Paulsen I.T."/>
            <person name="Radune D."/>
            <person name="Ren Q."/>
            <person name="Smith R.K. Jr."/>
            <person name="Suarez C.E."/>
            <person name="White O."/>
            <person name="Wortman J.R."/>
            <person name="Knowles D.P. Jr."/>
            <person name="McElwain T.F."/>
            <person name="Nene V.M."/>
        </authorList>
    </citation>
    <scope>NUCLEOTIDE SEQUENCE [LARGE SCALE GENOMIC DNA]</scope>
    <source>
        <strain evidence="1">T2Bo</strain>
    </source>
</reference>
<dbReference type="OMA" id="CEECELD"/>
<protein>
    <submittedName>
        <fullName evidence="1">Uncharacterized protein</fullName>
    </submittedName>
</protein>
<evidence type="ECO:0000313" key="2">
    <source>
        <dbReference type="Proteomes" id="UP000002173"/>
    </source>
</evidence>
<dbReference type="InterPro" id="IPR019193">
    <property type="entry name" value="UBQ-conj_enz_E2-bd_prot"/>
</dbReference>
<dbReference type="Proteomes" id="UP000002173">
    <property type="component" value="Unassembled WGS sequence"/>
</dbReference>
<dbReference type="GeneID" id="5477571"/>
<dbReference type="EMBL" id="AAXT01000004">
    <property type="protein sequence ID" value="EDO05784.1"/>
    <property type="molecule type" value="Genomic_DNA"/>
</dbReference>
<dbReference type="InParanoid" id="A7AVF8"/>
<dbReference type="VEuPathDB" id="PiroplasmaDB:BBOV_IV001870"/>
<sequence length="524" mass="57663">MPYCIITPSLKRSSVALTTLLCCSDRVSDIRFNRIDQTITFNDTLKGGINTFKVTVSLSRVVTDISVESSSYSVGLTLERVASTQLSVSDDSKNKESTIIDASTSLEHVSGPVNLLGNSSIIASTTGSTSVPCHFKNNSEYLRSVSGGYCGLSDIAIQRDTKSLGGRSICTNSSTVSNTLVTLEVKDTIPDTSGRSLSLLNNSNSLGNIICPTADHYFTCLLDHIVIPVRDFVILSPYLYSVSAHIGREGVILLSFNLRVRLGNVSLFDLGLASLYKSGSQLRVSTHSSLSVHCKGCGRFVHKVADAKLVPLPTDIFNSSSDATFCEECELDIPSDTISLCHSPSIVYHSEEFVTLFIPPASDPLPVRCNTCDLQLGHYRVGKLEYVDFYKSHISLYSGDSDKDIFWRHSPLSDFIESLQYNSQSRLYITSEGNDKTLFTGCELEVPLVCLEIIKICSTPDTFVTSAFGILKASRILWRFVREFGNPLIKCNPVTFELLHERLLYFSQELDPNSGYRPSLLVSY</sequence>
<gene>
    <name evidence="1" type="ORF">BBOV_IV001870</name>
</gene>
<dbReference type="eggNOG" id="ENOG502QWWI">
    <property type="taxonomic scope" value="Eukaryota"/>
</dbReference>
<organism evidence="1 2">
    <name type="scientific">Babesia bovis</name>
    <dbReference type="NCBI Taxonomy" id="5865"/>
    <lineage>
        <taxon>Eukaryota</taxon>
        <taxon>Sar</taxon>
        <taxon>Alveolata</taxon>
        <taxon>Apicomplexa</taxon>
        <taxon>Aconoidasida</taxon>
        <taxon>Piroplasmida</taxon>
        <taxon>Babesiidae</taxon>
        <taxon>Babesia</taxon>
    </lineage>
</organism>
<keyword evidence="2" id="KW-1185">Reference proteome</keyword>
<dbReference type="RefSeq" id="XP_001609352.1">
    <property type="nucleotide sequence ID" value="XM_001609302.1"/>
</dbReference>